<evidence type="ECO:0000256" key="2">
    <source>
        <dbReference type="ARBA" id="ARBA00010973"/>
    </source>
</evidence>
<dbReference type="GO" id="GO:0016810">
    <property type="term" value="F:hydrolase activity, acting on carbon-nitrogen (but not peptide) bonds"/>
    <property type="evidence" value="ECO:0007669"/>
    <property type="project" value="InterPro"/>
</dbReference>
<dbReference type="InterPro" id="IPR002509">
    <property type="entry name" value="NODB_dom"/>
</dbReference>
<dbReference type="GO" id="GO:0000255">
    <property type="term" value="P:allantoin metabolic process"/>
    <property type="evidence" value="ECO:0007669"/>
    <property type="project" value="InterPro"/>
</dbReference>
<dbReference type="RefSeq" id="WP_282585438.1">
    <property type="nucleotide sequence ID" value="NZ_JAMOIM010000008.1"/>
</dbReference>
<evidence type="ECO:0000313" key="8">
    <source>
        <dbReference type="Proteomes" id="UP001165667"/>
    </source>
</evidence>
<evidence type="ECO:0000256" key="3">
    <source>
        <dbReference type="ARBA" id="ARBA00020071"/>
    </source>
</evidence>
<keyword evidence="8" id="KW-1185">Reference proteome</keyword>
<gene>
    <name evidence="7" type="primary">puuE</name>
    <name evidence="7" type="ORF">M8523_13670</name>
</gene>
<keyword evidence="4" id="KW-0659">Purine metabolism</keyword>
<organism evidence="7 8">
    <name type="scientific">Lichenifustis flavocetrariae</name>
    <dbReference type="NCBI Taxonomy" id="2949735"/>
    <lineage>
        <taxon>Bacteria</taxon>
        <taxon>Pseudomonadati</taxon>
        <taxon>Pseudomonadota</taxon>
        <taxon>Alphaproteobacteria</taxon>
        <taxon>Hyphomicrobiales</taxon>
        <taxon>Lichenihabitantaceae</taxon>
        <taxon>Lichenifustis</taxon>
    </lineage>
</organism>
<reference evidence="7" key="1">
    <citation type="submission" date="2022-05" db="EMBL/GenBank/DDBJ databases">
        <authorList>
            <person name="Pankratov T."/>
        </authorList>
    </citation>
    <scope>NUCLEOTIDE SEQUENCE</scope>
    <source>
        <strain evidence="7">BP6-180914</strain>
    </source>
</reference>
<dbReference type="Proteomes" id="UP001165667">
    <property type="component" value="Unassembled WGS sequence"/>
</dbReference>
<dbReference type="PANTHER" id="PTHR43123:SF1">
    <property type="entry name" value="POLYSACCHARIDE DEACETYLASE-RELATED"/>
    <property type="match status" value="1"/>
</dbReference>
<dbReference type="AlphaFoldDB" id="A0AA41Z4F8"/>
<proteinExistence type="inferred from homology"/>
<dbReference type="Gene3D" id="1.10.3330.10">
    <property type="entry name" value="Oxo-4-hydroxy-4-carboxy-5-ureidoimidazoline decarboxylase"/>
    <property type="match status" value="1"/>
</dbReference>
<dbReference type="SUPFAM" id="SSF158694">
    <property type="entry name" value="UraD-Like"/>
    <property type="match status" value="1"/>
</dbReference>
<dbReference type="PANTHER" id="PTHR43123">
    <property type="entry name" value="POLYSACCHARIDE DEACETYLASE-RELATED"/>
    <property type="match status" value="1"/>
</dbReference>
<dbReference type="Gene3D" id="3.20.20.370">
    <property type="entry name" value="Glycoside hydrolase/deacetylase"/>
    <property type="match status" value="1"/>
</dbReference>
<dbReference type="InterPro" id="IPR017625">
    <property type="entry name" value="PuuE"/>
</dbReference>
<comment type="function">
    <text evidence="1">Is involved in generating a small heat-stable compound (Nod), an acylated oligomer of N-acetylglucosamine, that stimulates mitosis in various plant protoplasts.</text>
</comment>
<evidence type="ECO:0000256" key="4">
    <source>
        <dbReference type="ARBA" id="ARBA00022631"/>
    </source>
</evidence>
<dbReference type="NCBIfam" id="TIGR03212">
    <property type="entry name" value="uraD_N-term-dom"/>
    <property type="match status" value="1"/>
</dbReference>
<sequence>MFDLDQIYPRDMVGYGRNPPKPNWPGRGRVAVQFVINYEEGGENNILHGDAASEAFLSEIVGAQPWPGQRHVNMESIYEYGSRVGFWRLWRMFTARKMPVTVYAVASAMVRNPEAVAAMNEAGWEIATHGLKWIDYRNHTIEAERADIDEAIGIHTAVAGARPLGLYQGRTSSQTLQIGAQEGGFLYLADTYADELPYWQRISGRQQLIVPYTLDANDMRFATPQGFNTGDHFFAYLKDSFDVLYREGGEGHGGMMSIGLHCRLVGRPGRAAALERFLDYVQSHEHAWVATRLGIARHWVKHHPPKEGFRPSQMGRALFVEVFGGIFEHTPAVAERAYAAGIWPSEDTTEGLHRVLVAQMRAMSAEDQDALIKAHPDLAGRLALAGELTASSAGEQASAGLDRLSTDELQRFTTLNTAYRERFGFPFIIAVKGKNKADILQNFEVRLANTVVAERAEALMQIERIARLRLDAIRLGQS</sequence>
<evidence type="ECO:0000313" key="7">
    <source>
        <dbReference type="EMBL" id="MCW6509072.1"/>
    </source>
</evidence>
<dbReference type="Pfam" id="PF01522">
    <property type="entry name" value="Polysacc_deac_1"/>
    <property type="match status" value="1"/>
</dbReference>
<evidence type="ECO:0000259" key="6">
    <source>
        <dbReference type="PROSITE" id="PS51677"/>
    </source>
</evidence>
<dbReference type="InterPro" id="IPR036778">
    <property type="entry name" value="OHCU_decarboxylase_sf"/>
</dbReference>
<comment type="caution">
    <text evidence="7">The sequence shown here is derived from an EMBL/GenBank/DDBJ whole genome shotgun (WGS) entry which is preliminary data.</text>
</comment>
<dbReference type="Pfam" id="PF09349">
    <property type="entry name" value="OHCU_decarbox"/>
    <property type="match status" value="1"/>
</dbReference>
<dbReference type="InterPro" id="IPR011330">
    <property type="entry name" value="Glyco_hydro/deAcase_b/a-brl"/>
</dbReference>
<dbReference type="GO" id="GO:0005975">
    <property type="term" value="P:carbohydrate metabolic process"/>
    <property type="evidence" value="ECO:0007669"/>
    <property type="project" value="InterPro"/>
</dbReference>
<dbReference type="NCBIfam" id="TIGR03164">
    <property type="entry name" value="UHCUDC"/>
    <property type="match status" value="1"/>
</dbReference>
<dbReference type="EMBL" id="JAMOIM010000008">
    <property type="protein sequence ID" value="MCW6509072.1"/>
    <property type="molecule type" value="Genomic_DNA"/>
</dbReference>
<dbReference type="PROSITE" id="PS51677">
    <property type="entry name" value="NODB"/>
    <property type="match status" value="1"/>
</dbReference>
<accession>A0AA41Z4F8</accession>
<dbReference type="InterPro" id="IPR017580">
    <property type="entry name" value="OHCU_decarboxylase-1"/>
</dbReference>
<protein>
    <recommendedName>
        <fullName evidence="3">Chitooligosaccharide deacetylase</fullName>
    </recommendedName>
    <alternativeName>
        <fullName evidence="5">Nodulation protein B</fullName>
    </alternativeName>
</protein>
<comment type="similarity">
    <text evidence="2">Belongs to the polysaccharide deacetylase family.</text>
</comment>
<evidence type="ECO:0000256" key="1">
    <source>
        <dbReference type="ARBA" id="ARBA00003236"/>
    </source>
</evidence>
<dbReference type="InterPro" id="IPR018020">
    <property type="entry name" value="OHCU_decarboxylase"/>
</dbReference>
<dbReference type="GO" id="GO:0006144">
    <property type="term" value="P:purine nucleobase metabolic process"/>
    <property type="evidence" value="ECO:0007669"/>
    <property type="project" value="UniProtKB-KW"/>
</dbReference>
<dbReference type="SUPFAM" id="SSF88713">
    <property type="entry name" value="Glycoside hydrolase/deacetylase"/>
    <property type="match status" value="1"/>
</dbReference>
<name>A0AA41Z4F8_9HYPH</name>
<evidence type="ECO:0000256" key="5">
    <source>
        <dbReference type="ARBA" id="ARBA00032976"/>
    </source>
</evidence>
<dbReference type="CDD" id="cd10977">
    <property type="entry name" value="CE4_PuuE_SpCDA1"/>
    <property type="match status" value="1"/>
</dbReference>
<feature type="domain" description="NodB homology" evidence="6">
    <location>
        <begin position="72"/>
        <end position="290"/>
    </location>
</feature>